<evidence type="ECO:0000256" key="12">
    <source>
        <dbReference type="ARBA" id="ARBA00023286"/>
    </source>
</evidence>
<dbReference type="GO" id="GO:0005886">
    <property type="term" value="C:plasma membrane"/>
    <property type="evidence" value="ECO:0000318"/>
    <property type="project" value="GO_Central"/>
</dbReference>
<dbReference type="SUPFAM" id="SSF53822">
    <property type="entry name" value="Periplasmic binding protein-like I"/>
    <property type="match status" value="1"/>
</dbReference>
<comment type="subcellular location">
    <subcellularLocation>
        <location evidence="1">Membrane</location>
        <topology evidence="1">Multi-pass membrane protein</topology>
    </subcellularLocation>
</comment>
<dbReference type="InterPro" id="IPR015683">
    <property type="entry name" value="Ionotropic_Glu_rcpt"/>
</dbReference>
<dbReference type="GO" id="GO:0015276">
    <property type="term" value="F:ligand-gated monoatomic ion channel activity"/>
    <property type="evidence" value="ECO:0000318"/>
    <property type="project" value="GO_Central"/>
</dbReference>
<keyword evidence="16" id="KW-1185">Reference proteome</keyword>
<dbReference type="InterPro" id="IPR017103">
    <property type="entry name" value="Iontropic_Glu_rcpt_pln"/>
</dbReference>
<protein>
    <recommendedName>
        <fullName evidence="15">Glutamate receptor</fullName>
    </recommendedName>
</protein>
<evidence type="ECO:0000256" key="7">
    <source>
        <dbReference type="ARBA" id="ARBA00022989"/>
    </source>
</evidence>
<dbReference type="InterPro" id="IPR001320">
    <property type="entry name" value="Iontro_rcpt_C"/>
</dbReference>
<dbReference type="Proteomes" id="UP000189703">
    <property type="component" value="Unplaced"/>
</dbReference>
<keyword evidence="10 15" id="KW-0675">Receptor</keyword>
<keyword evidence="8 15" id="KW-0406">Ion transport</keyword>
<evidence type="ECO:0000256" key="5">
    <source>
        <dbReference type="ARBA" id="ARBA00022692"/>
    </source>
</evidence>
<evidence type="ECO:0000313" key="16">
    <source>
        <dbReference type="Proteomes" id="UP000189703"/>
    </source>
</evidence>
<dbReference type="OrthoDB" id="1911081at2759"/>
<dbReference type="FunFam" id="3.40.50.2300:FF:000188">
    <property type="entry name" value="Glutamate receptor"/>
    <property type="match status" value="1"/>
</dbReference>
<proteinExistence type="inferred from homology"/>
<dbReference type="PANTHER" id="PTHR34836:SF1">
    <property type="entry name" value="OS09G0428600 PROTEIN"/>
    <property type="match status" value="1"/>
</dbReference>
<comment type="similarity">
    <text evidence="2 15">Belongs to the glutamate-gated ion channel (TC 1.A.10.1) family.</text>
</comment>
<dbReference type="InterPro" id="IPR019594">
    <property type="entry name" value="Glu/Gly-bd"/>
</dbReference>
<dbReference type="Gene3D" id="1.10.287.70">
    <property type="match status" value="1"/>
</dbReference>
<evidence type="ECO:0000256" key="15">
    <source>
        <dbReference type="PIRNR" id="PIRNR037090"/>
    </source>
</evidence>
<dbReference type="GeneID" id="104596316"/>
<dbReference type="OMA" id="CEDANPK"/>
<dbReference type="Pfam" id="PF10613">
    <property type="entry name" value="Lig_chan-Glu_bd"/>
    <property type="match status" value="1"/>
</dbReference>
<dbReference type="GO" id="GO:0038023">
    <property type="term" value="F:signaling receptor activity"/>
    <property type="evidence" value="ECO:0000318"/>
    <property type="project" value="GO_Central"/>
</dbReference>
<comment type="function">
    <text evidence="15">Glutamate-gated receptor that probably acts as non-selective cation channel.</text>
</comment>
<dbReference type="AlphaFoldDB" id="A0A1U7ZQJ5"/>
<evidence type="ECO:0000256" key="3">
    <source>
        <dbReference type="ARBA" id="ARBA00011095"/>
    </source>
</evidence>
<comment type="function">
    <text evidence="14">Glutamate-gated receptor that probably acts as a non-selective cation channel. May be involved in light-signal transduction and calcium homeostasis via the regulation of calcium influx into cells.</text>
</comment>
<keyword evidence="6" id="KW-0732">Signal</keyword>
<dbReference type="InterPro" id="IPR001828">
    <property type="entry name" value="ANF_lig-bd_rcpt"/>
</dbReference>
<dbReference type="SMR" id="A0A1U7ZQJ5"/>
<name>A0A1U7ZQJ5_NELNU</name>
<dbReference type="FunFam" id="3.40.50.2300:FF:000310">
    <property type="entry name" value="Glutamate receptor"/>
    <property type="match status" value="1"/>
</dbReference>
<evidence type="ECO:0000256" key="6">
    <source>
        <dbReference type="ARBA" id="ARBA00022729"/>
    </source>
</evidence>
<dbReference type="CDD" id="cd19990">
    <property type="entry name" value="PBP1_GABAb_receptor_plant"/>
    <property type="match status" value="1"/>
</dbReference>
<dbReference type="CDD" id="cd13686">
    <property type="entry name" value="GluR_Plant"/>
    <property type="match status" value="1"/>
</dbReference>
<sequence length="877" mass="98985">MTSVAEALPLFLFVYSLMGRFCPQLAEAQGSRGDGDTLVQFHVGVVLDMETLVGKISNSSISMAVTDFYDSHSDYKTRLVLHTRDSNQDVVAAAIAAIDLLQKTEVQAIVGPQTSQQAEFIVDLGNRVKVPIISFCATSPSLCSRTPYFIRTIPDDHTQVQGIASLAQAFRWRKVIPILEDADYGNQLTSDLIHALQEVNTRVPYRSVISPSATDEQILEELMKLMKMQTSVFVVHMPLSLGSRLFLKAKEIGMMSEGYAWIITNELTNVLGNMDSSVINSMQGVLGITPYIPQSDKLTSFIERWKGKFLEENQDIESANMNTFALWAYDTIWALAMAVERVQNMTPHNLKPTFDETSTDLLSLKISIIGSKLLKEIQNIKLKGLTGDFHLINGQLQPSAFQILNVVGKGSKEVGFWTVKHGFSKDLNEDDKIICSLTDDSLQGIIWPGESINAPKGWMIPKSKKKLRIGVPVTAEGFSEFVKVEQDPSTKLTNVSGYCIDVFNSVMASLPYNIPYEFVPFQNEDGKSAGSYNDLIYQVYTEEYDAVVGDITITANRSLYVDFALPYTDGGVWMVVPNKSQQRKDNNVWIEPLSWDFLSSRIAFFIFTGFVIWVSKHQGHNSFKGHMIQHDRTFLHSLSAPLTHRKNILVGIFSKLLVMMWLFTIIILTSSYIASLTSIFMVKKLQPIRIELEDLIRNGDYVGYRKGSFIEDLLKRSKFAESKLKAYSTLEECNEALSKGSQNGGVSAFFDELPYIYTFRGKYCSKYEIIGPTHKTDGFGFAFPRGSPLVADISKALLYITEGQKMMKIEQSWFGRRIICEDANPKIIQNPFIVVIDVVLMFFLMMFLIIYFSGAKEFDLCWITKFLWWVLQKRKEK</sequence>
<organism evidence="16 17">
    <name type="scientific">Nelumbo nucifera</name>
    <name type="common">Sacred lotus</name>
    <dbReference type="NCBI Taxonomy" id="4432"/>
    <lineage>
        <taxon>Eukaryota</taxon>
        <taxon>Viridiplantae</taxon>
        <taxon>Streptophyta</taxon>
        <taxon>Embryophyta</taxon>
        <taxon>Tracheophyta</taxon>
        <taxon>Spermatophyta</taxon>
        <taxon>Magnoliopsida</taxon>
        <taxon>Proteales</taxon>
        <taxon>Nelumbonaceae</taxon>
        <taxon>Nelumbo</taxon>
    </lineage>
</organism>
<dbReference type="KEGG" id="nnu:104596316"/>
<dbReference type="FunFam" id="3.40.190.10:FF:000103">
    <property type="entry name" value="Glutamate receptor"/>
    <property type="match status" value="1"/>
</dbReference>
<reference evidence="17" key="1">
    <citation type="submission" date="2025-08" db="UniProtKB">
        <authorList>
            <consortium name="RefSeq"/>
        </authorList>
    </citation>
    <scope>IDENTIFICATION</scope>
</reference>
<dbReference type="Pfam" id="PF00060">
    <property type="entry name" value="Lig_chan"/>
    <property type="match status" value="1"/>
</dbReference>
<comment type="subunit">
    <text evidence="3">May form heteromers.</text>
</comment>
<keyword evidence="7" id="KW-1133">Transmembrane helix</keyword>
<keyword evidence="5" id="KW-0812">Transmembrane</keyword>
<dbReference type="PIRSF" id="PIRSF037090">
    <property type="entry name" value="Iontro_Glu-like_rcpt_pln"/>
    <property type="match status" value="1"/>
</dbReference>
<evidence type="ECO:0000313" key="17">
    <source>
        <dbReference type="RefSeq" id="XP_010255695.1"/>
    </source>
</evidence>
<dbReference type="InterPro" id="IPR028082">
    <property type="entry name" value="Peripla_BP_I"/>
</dbReference>
<keyword evidence="12 15" id="KW-1071">Ligand-gated ion channel</keyword>
<dbReference type="SUPFAM" id="SSF53850">
    <property type="entry name" value="Periplasmic binding protein-like II"/>
    <property type="match status" value="1"/>
</dbReference>
<evidence type="ECO:0000256" key="1">
    <source>
        <dbReference type="ARBA" id="ARBA00004141"/>
    </source>
</evidence>
<evidence type="ECO:0000256" key="11">
    <source>
        <dbReference type="ARBA" id="ARBA00023180"/>
    </source>
</evidence>
<keyword evidence="11" id="KW-0325">Glycoprotein</keyword>
<evidence type="ECO:0000256" key="2">
    <source>
        <dbReference type="ARBA" id="ARBA00008685"/>
    </source>
</evidence>
<keyword evidence="13 15" id="KW-0407">Ion channel</keyword>
<dbReference type="RefSeq" id="XP_010255695.1">
    <property type="nucleotide sequence ID" value="XM_010257393.2"/>
</dbReference>
<evidence type="ECO:0000256" key="14">
    <source>
        <dbReference type="ARBA" id="ARBA00049638"/>
    </source>
</evidence>
<gene>
    <name evidence="17" type="primary">LOC104596316</name>
</gene>
<evidence type="ECO:0000256" key="8">
    <source>
        <dbReference type="ARBA" id="ARBA00023065"/>
    </source>
</evidence>
<dbReference type="Pfam" id="PF01094">
    <property type="entry name" value="ANF_receptor"/>
    <property type="match status" value="1"/>
</dbReference>
<dbReference type="PANTHER" id="PTHR34836">
    <property type="entry name" value="OS06G0188250 PROTEIN"/>
    <property type="match status" value="1"/>
</dbReference>
<dbReference type="Gene3D" id="3.40.50.2300">
    <property type="match status" value="2"/>
</dbReference>
<evidence type="ECO:0000256" key="13">
    <source>
        <dbReference type="ARBA" id="ARBA00023303"/>
    </source>
</evidence>
<dbReference type="SMART" id="SM00079">
    <property type="entry name" value="PBPe"/>
    <property type="match status" value="1"/>
</dbReference>
<evidence type="ECO:0000256" key="4">
    <source>
        <dbReference type="ARBA" id="ARBA00022448"/>
    </source>
</evidence>
<dbReference type="FunFam" id="3.40.190.10:FF:000195">
    <property type="entry name" value="Glutamate receptor 2.7"/>
    <property type="match status" value="1"/>
</dbReference>
<evidence type="ECO:0000256" key="9">
    <source>
        <dbReference type="ARBA" id="ARBA00023136"/>
    </source>
</evidence>
<keyword evidence="9 15" id="KW-0472">Membrane</keyword>
<dbReference type="eggNOG" id="KOG1052">
    <property type="taxonomic scope" value="Eukaryota"/>
</dbReference>
<dbReference type="Gene3D" id="3.40.190.10">
    <property type="entry name" value="Periplasmic binding protein-like II"/>
    <property type="match status" value="2"/>
</dbReference>
<evidence type="ECO:0000256" key="10">
    <source>
        <dbReference type="ARBA" id="ARBA00023170"/>
    </source>
</evidence>
<dbReference type="InterPro" id="IPR044440">
    <property type="entry name" value="GABAb_receptor_plant_PBP1"/>
</dbReference>
<accession>A0A1U7ZQJ5</accession>
<keyword evidence="4 15" id="KW-0813">Transport</keyword>